<sequence>MVLKLWRRLENWKARHLRFPRSHPQIMHSGPRTSLDDEEPTETEIEMALQNQYRFLVDADMDVDERGLDAFTMSRHRIAPNSSIEGTGGVSVHRDLQLTFRLRVPRSVVSNIPLTAAPLTANRNYYYFEVLISEIGGKTPDHILAAMDEYLMRTAIANSLSEGDVGDAEDATLAFPSPEGSSSLLTPPTLDRSLNAAADTMSIRSGRSAGSFATSVGADSGSAPSVSLSSRMGRRRKYDYDSFLEDFADSQDSDGGTWDHRRARSTVSESLSGSLPSHFRSRLKGMAPFLRQGANGTQALTTAAPAPLRRGASAAAALQTVFPTRATSETDIIAGSTGSTGSLAALSDVSEQDSPQIGNFISSNQTSLLSSAVSFPSVSSLPSVGSLSSIAEEETTPSSRARAIAPTLGGESSVDEATNHSSTTLMEPPHYGDHHAHSLVSVPLQFAERSTHSSSPLSGPDQPSTTVPSSSGSTPRRNGRRRRNGDEDENFGGEIPPFGLSALAFSGAAATTSRHRERKPPISVFIGLVSRP</sequence>
<evidence type="ECO:0000313" key="3">
    <source>
        <dbReference type="Proteomes" id="UP000070544"/>
    </source>
</evidence>
<feature type="compositionally biased region" description="Polar residues" evidence="1">
    <location>
        <begin position="415"/>
        <end position="425"/>
    </location>
</feature>
<reference evidence="2 3" key="1">
    <citation type="journal article" date="2015" name="Genome Biol. Evol.">
        <title>Phylogenomic analyses indicate that early fungi evolved digesting cell walls of algal ancestors of land plants.</title>
        <authorList>
            <person name="Chang Y."/>
            <person name="Wang S."/>
            <person name="Sekimoto S."/>
            <person name="Aerts A.L."/>
            <person name="Choi C."/>
            <person name="Clum A."/>
            <person name="LaButti K.M."/>
            <person name="Lindquist E.A."/>
            <person name="Yee Ngan C."/>
            <person name="Ohm R.A."/>
            <person name="Salamov A.A."/>
            <person name="Grigoriev I.V."/>
            <person name="Spatafora J.W."/>
            <person name="Berbee M.L."/>
        </authorList>
    </citation>
    <scope>NUCLEOTIDE SEQUENCE [LARGE SCALE GENOMIC DNA]</scope>
    <source>
        <strain evidence="2 3">JEL478</strain>
    </source>
</reference>
<feature type="region of interest" description="Disordered" evidence="1">
    <location>
        <begin position="447"/>
        <end position="499"/>
    </location>
</feature>
<dbReference type="AlphaFoldDB" id="A0A139A6D5"/>
<feature type="region of interest" description="Disordered" evidence="1">
    <location>
        <begin position="382"/>
        <end position="435"/>
    </location>
</feature>
<feature type="compositionally biased region" description="Low complexity" evidence="1">
    <location>
        <begin position="463"/>
        <end position="476"/>
    </location>
</feature>
<evidence type="ECO:0000313" key="2">
    <source>
        <dbReference type="EMBL" id="KXS12005.1"/>
    </source>
</evidence>
<dbReference type="Proteomes" id="UP000070544">
    <property type="component" value="Unassembled WGS sequence"/>
</dbReference>
<accession>A0A139A6D5</accession>
<proteinExistence type="predicted"/>
<gene>
    <name evidence="2" type="ORF">M427DRAFT_412060</name>
</gene>
<name>A0A139A6D5_GONPJ</name>
<evidence type="ECO:0000256" key="1">
    <source>
        <dbReference type="SAM" id="MobiDB-lite"/>
    </source>
</evidence>
<dbReference type="OrthoDB" id="258495at2759"/>
<protein>
    <submittedName>
        <fullName evidence="2">Uncharacterized protein</fullName>
    </submittedName>
</protein>
<dbReference type="EMBL" id="KQ965792">
    <property type="protein sequence ID" value="KXS12005.1"/>
    <property type="molecule type" value="Genomic_DNA"/>
</dbReference>
<keyword evidence="3" id="KW-1185">Reference proteome</keyword>
<organism evidence="2 3">
    <name type="scientific">Gonapodya prolifera (strain JEL478)</name>
    <name type="common">Monoblepharis prolifera</name>
    <dbReference type="NCBI Taxonomy" id="1344416"/>
    <lineage>
        <taxon>Eukaryota</taxon>
        <taxon>Fungi</taxon>
        <taxon>Fungi incertae sedis</taxon>
        <taxon>Chytridiomycota</taxon>
        <taxon>Chytridiomycota incertae sedis</taxon>
        <taxon>Monoblepharidomycetes</taxon>
        <taxon>Monoblepharidales</taxon>
        <taxon>Gonapodyaceae</taxon>
        <taxon>Gonapodya</taxon>
    </lineage>
</organism>